<feature type="compositionally biased region" description="Polar residues" evidence="2">
    <location>
        <begin position="400"/>
        <end position="409"/>
    </location>
</feature>
<feature type="compositionally biased region" description="Basic and acidic residues" evidence="2">
    <location>
        <begin position="586"/>
        <end position="595"/>
    </location>
</feature>
<feature type="compositionally biased region" description="Basic and acidic residues" evidence="2">
    <location>
        <begin position="122"/>
        <end position="139"/>
    </location>
</feature>
<keyword evidence="4" id="KW-1185">Reference proteome</keyword>
<comment type="caution">
    <text evidence="3">The sequence shown here is derived from an EMBL/GenBank/DDBJ whole genome shotgun (WGS) entry which is preliminary data.</text>
</comment>
<feature type="region of interest" description="Disordered" evidence="2">
    <location>
        <begin position="1219"/>
        <end position="1238"/>
    </location>
</feature>
<feature type="compositionally biased region" description="Low complexity" evidence="2">
    <location>
        <begin position="106"/>
        <end position="116"/>
    </location>
</feature>
<feature type="compositionally biased region" description="Low complexity" evidence="2">
    <location>
        <begin position="410"/>
        <end position="420"/>
    </location>
</feature>
<organism evidence="3 4">
    <name type="scientific">Ilex paraguariensis</name>
    <name type="common">yerba mate</name>
    <dbReference type="NCBI Taxonomy" id="185542"/>
    <lineage>
        <taxon>Eukaryota</taxon>
        <taxon>Viridiplantae</taxon>
        <taxon>Streptophyta</taxon>
        <taxon>Embryophyta</taxon>
        <taxon>Tracheophyta</taxon>
        <taxon>Spermatophyta</taxon>
        <taxon>Magnoliopsida</taxon>
        <taxon>eudicotyledons</taxon>
        <taxon>Gunneridae</taxon>
        <taxon>Pentapetalae</taxon>
        <taxon>asterids</taxon>
        <taxon>campanulids</taxon>
        <taxon>Aquifoliales</taxon>
        <taxon>Aquifoliaceae</taxon>
        <taxon>Ilex</taxon>
    </lineage>
</organism>
<feature type="region of interest" description="Disordered" evidence="2">
    <location>
        <begin position="1138"/>
        <end position="1204"/>
    </location>
</feature>
<feature type="compositionally biased region" description="Basic and acidic residues" evidence="2">
    <location>
        <begin position="1155"/>
        <end position="1171"/>
    </location>
</feature>
<feature type="compositionally biased region" description="Basic and acidic residues" evidence="2">
    <location>
        <begin position="549"/>
        <end position="565"/>
    </location>
</feature>
<feature type="compositionally biased region" description="Low complexity" evidence="2">
    <location>
        <begin position="1138"/>
        <end position="1152"/>
    </location>
</feature>
<feature type="region of interest" description="Disordered" evidence="2">
    <location>
        <begin position="449"/>
        <end position="607"/>
    </location>
</feature>
<evidence type="ECO:0000256" key="1">
    <source>
        <dbReference type="SAM" id="Coils"/>
    </source>
</evidence>
<dbReference type="Proteomes" id="UP001642360">
    <property type="component" value="Unassembled WGS sequence"/>
</dbReference>
<evidence type="ECO:0000313" key="4">
    <source>
        <dbReference type="Proteomes" id="UP001642360"/>
    </source>
</evidence>
<feature type="compositionally biased region" description="Low complexity" evidence="2">
    <location>
        <begin position="461"/>
        <end position="470"/>
    </location>
</feature>
<feature type="region of interest" description="Disordered" evidence="2">
    <location>
        <begin position="395"/>
        <end position="422"/>
    </location>
</feature>
<dbReference type="PANTHER" id="PTHR31115">
    <property type="entry name" value="OS05G0107300 PROTEIN"/>
    <property type="match status" value="1"/>
</dbReference>
<feature type="coiled-coil region" evidence="1">
    <location>
        <begin position="929"/>
        <end position="980"/>
    </location>
</feature>
<evidence type="ECO:0000313" key="3">
    <source>
        <dbReference type="EMBL" id="CAK9144149.1"/>
    </source>
</evidence>
<evidence type="ECO:0000256" key="2">
    <source>
        <dbReference type="SAM" id="MobiDB-lite"/>
    </source>
</evidence>
<feature type="region of interest" description="Disordered" evidence="2">
    <location>
        <begin position="1"/>
        <end position="26"/>
    </location>
</feature>
<feature type="region of interest" description="Disordered" evidence="2">
    <location>
        <begin position="102"/>
        <end position="139"/>
    </location>
</feature>
<sequence length="1312" mass="142641">MAASSKCDLSSGSPDRPLYTTGQRGSYTGASLDRSCSFRENMENPILSTLPNMSRSSSAATQGDAVNFIQCLRFDPKLIVADHKLNRHGDFRQLTSVALGIPPDDSPASSLKGKLLPSPPPEELKRLKSGLRESSSKARERVGMLNEALSVINKCLPSVTSRKRSRSDVFASDRSNALFPSDRSVLGAGIGKIGAQCQAIATGFELEQQKPVERTKNSVPNRRTRTSMVDMRVDVRANTPARPSGNVDKDREMVRLPSSSALQCEDRTFGVDGWEKSKMKKKRSGIKPDGAASTLGMKPIDGYREPKEGIQPRLLPDGRLRLNDTHGSRPAIANEAVGVAKADNTLQQTGLGMRSSIPKADQDNNAFLNERRDHPTSSEKERVNLRAVGKTNAREDLSVGSPTSTTKVNASARAARSGSGVLPKFSPVVQRAAPANDWELSPCTSKLPAAVGANNRRRTPAARSSSPSVAQWAPQKNSRTARRTNFVPIVSSNDETPALGSIPDVGGNKSGSGYAKRFSGNSPQQGKLKGDHFSSTALSESEESGATEMKSKERGKKSDEMDEKAGQNIQKVSSLILPPRKNKVLNGDDLRDGVRRQGRTGRGFTSSRSLMPMTVEKLGNVGTAKQLRSARLGFDKTESKMGRPPTRKLSDRKAYKRQKHTTINAVADFLVGSDDGHEELLAAANAVINPALSFSSSFWRQMGSFFGFISDVDIAYLKQQGNLGSTATTPALVPFDVDSSGQVSNVFGLVDAGRDATETQSVELSPEYLALGMRVPLNEIPLYQRLIAALIPEEGNDELCSGNEDLKFDTYGSAFELDIDMESDAFNQQMVRGRELAGCAAANGYWTNINGKSFHELEHDMPEDIQDTTIISNFNHSKNGLLLERAMMPGIACSEYQYANMSLNERTILEVQSVGLHLEPVPDLPQTGDEEINRDISRLEEKYQEQVSKKKGLLGKLLKYASETREVQEKEFELRALEKLVAMGYEKYMSCWGPNASGGKSTSSKMAKQAALAFVKRTLERCHEFEETGKSCFRDPFFRDMFLSGSSLHNEAQAADAITDGESGKVNTSGCSMEVRTSASLGAQQSPSLNNHEVYSSAVLLSENLSSDHAPGKEDAWSTKKKKELLLDDVGGTISTLSGAPSGIRSSLSSSAKGKRSERDREGKGNSREVLSRNGTTKIGRPASGYVKGERKSKTKPKQKTTQLSASVNGLLGKVSEQPKTTMTSMKKSSETSARGMAKDKDDFNFDGLEDPIDLSNLQIPEMDVLGVPDDLGDQGQDLGSWLNFEEDGLQDHDFMGLEIPMDDLSDLKMMV</sequence>
<feature type="compositionally biased region" description="Basic and acidic residues" evidence="2">
    <location>
        <begin position="301"/>
        <end position="318"/>
    </location>
</feature>
<feature type="compositionally biased region" description="Low complexity" evidence="2">
    <location>
        <begin position="1220"/>
        <end position="1233"/>
    </location>
</feature>
<keyword evidence="1" id="KW-0175">Coiled coil</keyword>
<reference evidence="3 4" key="1">
    <citation type="submission" date="2024-02" db="EMBL/GenBank/DDBJ databases">
        <authorList>
            <person name="Vignale AGUSTIN F."/>
            <person name="Sosa J E."/>
            <person name="Modenutti C."/>
        </authorList>
    </citation>
    <scope>NUCLEOTIDE SEQUENCE [LARGE SCALE GENOMIC DNA]</scope>
</reference>
<protein>
    <submittedName>
        <fullName evidence="3">Uncharacterized protein</fullName>
    </submittedName>
</protein>
<name>A0ABC8RGS7_9AQUA</name>
<accession>A0ABC8RGS7</accession>
<feature type="region of interest" description="Disordered" evidence="2">
    <location>
        <begin position="280"/>
        <end position="318"/>
    </location>
</feature>
<dbReference type="PANTHER" id="PTHR31115:SF3">
    <property type="entry name" value="EXPRESSED PROTEIN"/>
    <property type="match status" value="1"/>
</dbReference>
<dbReference type="EMBL" id="CAUOFW020001369">
    <property type="protein sequence ID" value="CAK9144149.1"/>
    <property type="molecule type" value="Genomic_DNA"/>
</dbReference>
<gene>
    <name evidence="3" type="ORF">ILEXP_LOCUS11890</name>
</gene>
<proteinExistence type="predicted"/>